<evidence type="ECO:0000256" key="1">
    <source>
        <dbReference type="ARBA" id="ARBA00012513"/>
    </source>
</evidence>
<evidence type="ECO:0000256" key="6">
    <source>
        <dbReference type="ARBA" id="ARBA00022840"/>
    </source>
</evidence>
<dbReference type="RefSeq" id="WP_353864526.1">
    <property type="nucleotide sequence ID" value="NZ_CP088295.1"/>
</dbReference>
<evidence type="ECO:0000313" key="9">
    <source>
        <dbReference type="EMBL" id="UUY04028.1"/>
    </source>
</evidence>
<keyword evidence="3" id="KW-0808">Transferase</keyword>
<keyword evidence="6" id="KW-0067">ATP-binding</keyword>
<accession>A0ABY5PH72</accession>
<dbReference type="GO" id="GO:0004674">
    <property type="term" value="F:protein serine/threonine kinase activity"/>
    <property type="evidence" value="ECO:0007669"/>
    <property type="project" value="UniProtKB-KW"/>
</dbReference>
<evidence type="ECO:0000313" key="10">
    <source>
        <dbReference type="Proteomes" id="UP001058860"/>
    </source>
</evidence>
<sequence length="627" mass="64832">MTLRDGSTIGGYRVVRELGRGAASVVVEAVPPDGGAAVAVKVGLPGAVGADELRGRLLRGARAQERLDDPGIVRVLATGHDDALGPYVVMELVDGRPLSGLLRAGELPADRALDLLGQVASALDHAHAAGVRHRDVKPSNILVDADLRRARLADFGLARDAADAALTTTQGLAGTLQYLAPEVIRGGEPDAAADRYAFAATLYEALVGEPVFVRPTDAAVLFAHAQEEPEAPSARRPELGEAADAPLLWALAKDPGARPATSAELVAEVRDALGDHAAALPSPPAAIGPAPQAATVDVPVPTPPRARGLRPGAWLAIGVVAGIVLPVVVLILVTLGGGDDAAPAGDDAAPAARAGLEVLGASLQPSDDIASGDCRGAAPTGSSPACTLLQTELPGRRVVVRSDGALRAWAVRGARGELALQVLRRRSGEIFQVARSQPVVVPDTRAHRFTAELAVEAGDVLALAVTPGARVGRRPVASAQLERWEGPVGAERREGEFTDGQELQLRAEVEAGGTPTPPRQVTGAAAAALPAGEELDVSEAALPDGRRVRVALVRVGDAISIDLVRGGARRARIAVPDLEPGGRVVEFRAFASPGNDSQLNLVWRNPGVQARIEHYYGLGAESFEFYS</sequence>
<evidence type="ECO:0000256" key="5">
    <source>
        <dbReference type="ARBA" id="ARBA00022777"/>
    </source>
</evidence>
<dbReference type="PROSITE" id="PS00108">
    <property type="entry name" value="PROTEIN_KINASE_ST"/>
    <property type="match status" value="1"/>
</dbReference>
<dbReference type="InterPro" id="IPR008271">
    <property type="entry name" value="Ser/Thr_kinase_AS"/>
</dbReference>
<feature type="transmembrane region" description="Helical" evidence="7">
    <location>
        <begin position="313"/>
        <end position="335"/>
    </location>
</feature>
<keyword evidence="7" id="KW-0812">Transmembrane</keyword>
<proteinExistence type="predicted"/>
<evidence type="ECO:0000256" key="7">
    <source>
        <dbReference type="SAM" id="Phobius"/>
    </source>
</evidence>
<dbReference type="Gene3D" id="1.10.510.10">
    <property type="entry name" value="Transferase(Phosphotransferase) domain 1"/>
    <property type="match status" value="1"/>
</dbReference>
<evidence type="ECO:0000256" key="2">
    <source>
        <dbReference type="ARBA" id="ARBA00022527"/>
    </source>
</evidence>
<feature type="domain" description="Protein kinase" evidence="8">
    <location>
        <begin position="12"/>
        <end position="273"/>
    </location>
</feature>
<keyword evidence="7" id="KW-0472">Membrane</keyword>
<name>A0ABY5PH72_9ACTN</name>
<dbReference type="EMBL" id="CP088295">
    <property type="protein sequence ID" value="UUY04028.1"/>
    <property type="molecule type" value="Genomic_DNA"/>
</dbReference>
<dbReference type="PROSITE" id="PS50011">
    <property type="entry name" value="PROTEIN_KINASE_DOM"/>
    <property type="match status" value="1"/>
</dbReference>
<keyword evidence="5 9" id="KW-0418">Kinase</keyword>
<dbReference type="SMART" id="SM00220">
    <property type="entry name" value="S_TKc"/>
    <property type="match status" value="1"/>
</dbReference>
<gene>
    <name evidence="9" type="ORF">LRS13_00415</name>
</gene>
<dbReference type="InterPro" id="IPR011009">
    <property type="entry name" value="Kinase-like_dom_sf"/>
</dbReference>
<keyword evidence="4" id="KW-0547">Nucleotide-binding</keyword>
<organism evidence="9 10">
    <name type="scientific">Svornostia abyssi</name>
    <dbReference type="NCBI Taxonomy" id="2898438"/>
    <lineage>
        <taxon>Bacteria</taxon>
        <taxon>Bacillati</taxon>
        <taxon>Actinomycetota</taxon>
        <taxon>Thermoleophilia</taxon>
        <taxon>Solirubrobacterales</taxon>
        <taxon>Baekduiaceae</taxon>
        <taxon>Svornostia</taxon>
    </lineage>
</organism>
<dbReference type="PANTHER" id="PTHR43289:SF6">
    <property type="entry name" value="SERINE_THREONINE-PROTEIN KINASE NEKL-3"/>
    <property type="match status" value="1"/>
</dbReference>
<dbReference type="Proteomes" id="UP001058860">
    <property type="component" value="Chromosome"/>
</dbReference>
<dbReference type="PANTHER" id="PTHR43289">
    <property type="entry name" value="MITOGEN-ACTIVATED PROTEIN KINASE KINASE KINASE 20-RELATED"/>
    <property type="match status" value="1"/>
</dbReference>
<dbReference type="Gene3D" id="3.30.200.20">
    <property type="entry name" value="Phosphorylase Kinase, domain 1"/>
    <property type="match status" value="1"/>
</dbReference>
<dbReference type="InterPro" id="IPR000719">
    <property type="entry name" value="Prot_kinase_dom"/>
</dbReference>
<dbReference type="CDD" id="cd14014">
    <property type="entry name" value="STKc_PknB_like"/>
    <property type="match status" value="1"/>
</dbReference>
<keyword evidence="7" id="KW-1133">Transmembrane helix</keyword>
<protein>
    <recommendedName>
        <fullName evidence="1">non-specific serine/threonine protein kinase</fullName>
        <ecNumber evidence="1">2.7.11.1</ecNumber>
    </recommendedName>
</protein>
<dbReference type="SUPFAM" id="SSF56112">
    <property type="entry name" value="Protein kinase-like (PK-like)"/>
    <property type="match status" value="1"/>
</dbReference>
<keyword evidence="2 9" id="KW-0723">Serine/threonine-protein kinase</keyword>
<dbReference type="Pfam" id="PF00069">
    <property type="entry name" value="Pkinase"/>
    <property type="match status" value="1"/>
</dbReference>
<dbReference type="EC" id="2.7.11.1" evidence="1"/>
<reference evidence="10" key="1">
    <citation type="submission" date="2021-11" db="EMBL/GenBank/DDBJ databases">
        <title>Cultivation dependent microbiological survey of springs from the worlds oldest radium mine currently devoted to the extraction of radon-saturated water.</title>
        <authorList>
            <person name="Kapinusova G."/>
            <person name="Smrhova T."/>
            <person name="Strejcek M."/>
            <person name="Suman J."/>
            <person name="Jani K."/>
            <person name="Pajer P."/>
            <person name="Uhlik O."/>
        </authorList>
    </citation>
    <scope>NUCLEOTIDE SEQUENCE [LARGE SCALE GENOMIC DNA]</scope>
    <source>
        <strain evidence="10">J379</strain>
    </source>
</reference>
<evidence type="ECO:0000256" key="4">
    <source>
        <dbReference type="ARBA" id="ARBA00022741"/>
    </source>
</evidence>
<evidence type="ECO:0000256" key="3">
    <source>
        <dbReference type="ARBA" id="ARBA00022679"/>
    </source>
</evidence>
<evidence type="ECO:0000259" key="8">
    <source>
        <dbReference type="PROSITE" id="PS50011"/>
    </source>
</evidence>
<keyword evidence="10" id="KW-1185">Reference proteome</keyword>